<reference evidence="2" key="1">
    <citation type="submission" date="2019-02" db="EMBL/GenBank/DDBJ databases">
        <authorList>
            <person name="Li S.-H."/>
        </authorList>
    </citation>
    <scope>NUCLEOTIDE SEQUENCE</scope>
    <source>
        <strain evidence="2">IMCC14734</strain>
    </source>
</reference>
<organism evidence="2 3">
    <name type="scientific">Candidatus Litorirhabdus singularis</name>
    <dbReference type="NCBI Taxonomy" id="2518993"/>
    <lineage>
        <taxon>Bacteria</taxon>
        <taxon>Pseudomonadati</taxon>
        <taxon>Pseudomonadota</taxon>
        <taxon>Gammaproteobacteria</taxon>
        <taxon>Cellvibrionales</taxon>
        <taxon>Halieaceae</taxon>
        <taxon>Candidatus Litorirhabdus</taxon>
    </lineage>
</organism>
<dbReference type="EMBL" id="SHNN01000002">
    <property type="protein sequence ID" value="MCX2981265.1"/>
    <property type="molecule type" value="Genomic_DNA"/>
</dbReference>
<proteinExistence type="predicted"/>
<gene>
    <name evidence="2" type="ORF">EYC98_10360</name>
</gene>
<evidence type="ECO:0000256" key="1">
    <source>
        <dbReference type="SAM" id="Phobius"/>
    </source>
</evidence>
<sequence length="91" mass="10089">MQTVLITLGVLGFGAVVISAYVFTVAARNYVSDKRDLADVGDTVHVGEKLYVVRSSADRRKTEAKVFPLELVSGEVIHLDRRRDTDRRLVG</sequence>
<keyword evidence="1" id="KW-0472">Membrane</keyword>
<keyword evidence="1" id="KW-0812">Transmembrane</keyword>
<dbReference type="Proteomes" id="UP001143362">
    <property type="component" value="Unassembled WGS sequence"/>
</dbReference>
<feature type="transmembrane region" description="Helical" evidence="1">
    <location>
        <begin position="6"/>
        <end position="27"/>
    </location>
</feature>
<name>A0ABT3TG35_9GAMM</name>
<evidence type="ECO:0000313" key="3">
    <source>
        <dbReference type="Proteomes" id="UP001143362"/>
    </source>
</evidence>
<evidence type="ECO:0000313" key="2">
    <source>
        <dbReference type="EMBL" id="MCX2981265.1"/>
    </source>
</evidence>
<keyword evidence="1" id="KW-1133">Transmembrane helix</keyword>
<accession>A0ABT3TG35</accession>
<comment type="caution">
    <text evidence="2">The sequence shown here is derived from an EMBL/GenBank/DDBJ whole genome shotgun (WGS) entry which is preliminary data.</text>
</comment>
<evidence type="ECO:0008006" key="4">
    <source>
        <dbReference type="Google" id="ProtNLM"/>
    </source>
</evidence>
<protein>
    <recommendedName>
        <fullName evidence="4">DUF3592 domain-containing protein</fullName>
    </recommendedName>
</protein>
<keyword evidence="3" id="KW-1185">Reference proteome</keyword>
<dbReference type="RefSeq" id="WP_279245268.1">
    <property type="nucleotide sequence ID" value="NZ_SHNN01000002.1"/>
</dbReference>